<evidence type="ECO:0000313" key="5">
    <source>
        <dbReference type="EMBL" id="CAE7012847.1"/>
    </source>
</evidence>
<evidence type="ECO:0000256" key="2">
    <source>
        <dbReference type="ARBA" id="ARBA00022801"/>
    </source>
</evidence>
<dbReference type="EMBL" id="HG992978">
    <property type="protein sequence ID" value="CAE7012847.1"/>
    <property type="molecule type" value="Genomic_DNA"/>
</dbReference>
<reference evidence="5" key="1">
    <citation type="submission" date="2021-02" db="EMBL/GenBank/DDBJ databases">
        <authorList>
            <person name="Syme A R."/>
            <person name="Syme A R."/>
            <person name="Moolhuijzen P."/>
        </authorList>
    </citation>
    <scope>NUCLEOTIDE SEQUENCE</scope>
    <source>
        <strain evidence="5">W1-1</strain>
    </source>
</reference>
<dbReference type="InterPro" id="IPR029058">
    <property type="entry name" value="AB_hydrolase_fold"/>
</dbReference>
<gene>
    <name evidence="5" type="ORF">PTTW11_02414</name>
</gene>
<dbReference type="Proteomes" id="UP000472372">
    <property type="component" value="Chromosome 2"/>
</dbReference>
<dbReference type="AlphaFoldDB" id="A0A6S6VWM7"/>
<dbReference type="Gene3D" id="3.40.50.1820">
    <property type="entry name" value="alpha/beta hydrolase"/>
    <property type="match status" value="1"/>
</dbReference>
<organism evidence="5 6">
    <name type="scientific">Pyrenophora teres f. teres</name>
    <dbReference type="NCBI Taxonomy" id="97479"/>
    <lineage>
        <taxon>Eukaryota</taxon>
        <taxon>Fungi</taxon>
        <taxon>Dikarya</taxon>
        <taxon>Ascomycota</taxon>
        <taxon>Pezizomycotina</taxon>
        <taxon>Dothideomycetes</taxon>
        <taxon>Pleosporomycetidae</taxon>
        <taxon>Pleosporales</taxon>
        <taxon>Pleosporineae</taxon>
        <taxon>Pleosporaceae</taxon>
        <taxon>Pyrenophora</taxon>
    </lineage>
</organism>
<dbReference type="Pfam" id="PF03403">
    <property type="entry name" value="PAF-AH_p_II"/>
    <property type="match status" value="2"/>
</dbReference>
<dbReference type="SUPFAM" id="SSF53474">
    <property type="entry name" value="alpha/beta-Hydrolases"/>
    <property type="match status" value="1"/>
</dbReference>
<name>A0A6S6VWM7_9PLEO</name>
<dbReference type="EC" id="3.1.1.47" evidence="1"/>
<keyword evidence="3" id="KW-0442">Lipid degradation</keyword>
<evidence type="ECO:0000256" key="1">
    <source>
        <dbReference type="ARBA" id="ARBA00013201"/>
    </source>
</evidence>
<sequence>MTLRSSLSLILLALSPSLSTAKTVLPIVGSHRYDVVITSTSLTDSDRLDPYATDGRARSIMVSSFSPVNTCRQKNNVPYMPGATASFMDEKFGVYGLPNGSFQSLNLPSCNETATRGRACSSASFPLLLFSGALNTSRYLYSAMLQSLAATGYMVLSIDHPYDADFVEFPDGTVVTGVEIDSDAQIELSVKTRVADIAFVSEQMKNASAVEQLFAARFRGRGVPKMAVLGHSLGGAAAANAVMQVPSLRGGVNLDGSVFGPVVEAGLDRPFMLMGHENKTQETDPSWKAIWPQLKGWKKEFEVKGAAHYSFSDLSLVTSALGLEGRLPAEVGDILGTIKGVRMSQITNAYLAAFMDMVLKDGKENGFLTAGKKFSEVKEVS</sequence>
<dbReference type="PANTHER" id="PTHR10272:SF14">
    <property type="entry name" value="PAF ACETYLHYDROLASE FAMILY PROTEIN"/>
    <property type="match status" value="1"/>
</dbReference>
<accession>A0A6S6VWM7</accession>
<keyword evidence="2" id="KW-0378">Hydrolase</keyword>
<keyword evidence="4" id="KW-0443">Lipid metabolism</keyword>
<dbReference type="GO" id="GO:0016042">
    <property type="term" value="P:lipid catabolic process"/>
    <property type="evidence" value="ECO:0007669"/>
    <property type="project" value="UniProtKB-KW"/>
</dbReference>
<dbReference type="GO" id="GO:0003847">
    <property type="term" value="F:1-alkyl-2-acetylglycerophosphocholine esterase activity"/>
    <property type="evidence" value="ECO:0007669"/>
    <property type="project" value="UniProtKB-EC"/>
</dbReference>
<protein>
    <recommendedName>
        <fullName evidence="1">1-alkyl-2-acetylglycerophosphocholine esterase</fullName>
        <ecNumber evidence="1">3.1.1.47</ecNumber>
    </recommendedName>
</protein>
<proteinExistence type="predicted"/>
<evidence type="ECO:0000256" key="3">
    <source>
        <dbReference type="ARBA" id="ARBA00022963"/>
    </source>
</evidence>
<dbReference type="PANTHER" id="PTHR10272">
    <property type="entry name" value="PLATELET-ACTIVATING FACTOR ACETYLHYDROLASE"/>
    <property type="match status" value="1"/>
</dbReference>
<evidence type="ECO:0000313" key="6">
    <source>
        <dbReference type="Proteomes" id="UP000472372"/>
    </source>
</evidence>
<evidence type="ECO:0000256" key="4">
    <source>
        <dbReference type="ARBA" id="ARBA00023098"/>
    </source>
</evidence>